<dbReference type="AlphaFoldDB" id="A0A1X7KKX1"/>
<protein>
    <recommendedName>
        <fullName evidence="3">SdiA-regulated</fullName>
    </recommendedName>
</protein>
<evidence type="ECO:0008006" key="3">
    <source>
        <dbReference type="Google" id="ProtNLM"/>
    </source>
</evidence>
<gene>
    <name evidence="1" type="ORF">SAMN05661096_02822</name>
</gene>
<sequence>MVQIRAFIIFLSLLSSSLLFSQKLKQLSDLPEILKGSSGLELTDAGSIWTINDHGKPVLYQLSRDSFDIINTVYLNNNMKDWEDLASDTLGNFYIGDFGNNKNDRRDLKIYIVPNPDSITKKIFTAKIIRFKLSDQKAFPPGSGMLEFDIEAMIHFNNSIYLFSKSRGKPFKGEIKLYKLSDQPGEHIAQLMDTFYTGDGSMFENWITGAALIEKRNVLALLSHNNIFFFSCFEDDDFFSGKFQAYPLSHFSQKEAIDFDEIEMRLLITDELTSGILGGKIYSLELPETIEFCD</sequence>
<dbReference type="Proteomes" id="UP000193804">
    <property type="component" value="Unassembled WGS sequence"/>
</dbReference>
<evidence type="ECO:0000313" key="1">
    <source>
        <dbReference type="EMBL" id="SMG41789.1"/>
    </source>
</evidence>
<proteinExistence type="predicted"/>
<dbReference type="STRING" id="1028.SAMN05661096_02822"/>
<dbReference type="OrthoDB" id="9798438at2"/>
<dbReference type="EMBL" id="FXAW01000006">
    <property type="protein sequence ID" value="SMG41789.1"/>
    <property type="molecule type" value="Genomic_DNA"/>
</dbReference>
<evidence type="ECO:0000313" key="2">
    <source>
        <dbReference type="Proteomes" id="UP000193804"/>
    </source>
</evidence>
<accession>A0A1X7KKX1</accession>
<organism evidence="1 2">
    <name type="scientific">Marivirga sericea</name>
    <dbReference type="NCBI Taxonomy" id="1028"/>
    <lineage>
        <taxon>Bacteria</taxon>
        <taxon>Pseudomonadati</taxon>
        <taxon>Bacteroidota</taxon>
        <taxon>Cytophagia</taxon>
        <taxon>Cytophagales</taxon>
        <taxon>Marivirgaceae</taxon>
        <taxon>Marivirga</taxon>
    </lineage>
</organism>
<keyword evidence="2" id="KW-1185">Reference proteome</keyword>
<name>A0A1X7KKX1_9BACT</name>
<reference evidence="2" key="1">
    <citation type="submission" date="2017-04" db="EMBL/GenBank/DDBJ databases">
        <authorList>
            <person name="Varghese N."/>
            <person name="Submissions S."/>
        </authorList>
    </citation>
    <scope>NUCLEOTIDE SEQUENCE [LARGE SCALE GENOMIC DNA]</scope>
    <source>
        <strain evidence="2">DSM 4125</strain>
    </source>
</reference>
<dbReference type="RefSeq" id="WP_085517989.1">
    <property type="nucleotide sequence ID" value="NZ_FXAW01000006.1"/>
</dbReference>